<sequence>MKTYKIFYIAALLYCIYRAIEQMAVIYDYPSLLGLSKDVFGYPISLGWAYLILVYWLVWIAGITAVLMKKPIGWILLMPVSAMGFVFAGVSVIKESGSDLIFYLLHLAAIVGFMVLINQKRTFEILRISSKRTYYAIATIIFLLFSCLFLLTDKYA</sequence>
<keyword evidence="3" id="KW-1185">Reference proteome</keyword>
<comment type="caution">
    <text evidence="2">The sequence shown here is derived from an EMBL/GenBank/DDBJ whole genome shotgun (WGS) entry which is preliminary data.</text>
</comment>
<feature type="transmembrane region" description="Helical" evidence="1">
    <location>
        <begin position="133"/>
        <end position="151"/>
    </location>
</feature>
<name>A0ABS5VQK0_9BACT</name>
<evidence type="ECO:0000313" key="3">
    <source>
        <dbReference type="Proteomes" id="UP000772618"/>
    </source>
</evidence>
<feature type="transmembrane region" description="Helical" evidence="1">
    <location>
        <begin position="7"/>
        <end position="27"/>
    </location>
</feature>
<evidence type="ECO:0000313" key="2">
    <source>
        <dbReference type="EMBL" id="MBT1703722.1"/>
    </source>
</evidence>
<feature type="transmembrane region" description="Helical" evidence="1">
    <location>
        <begin position="74"/>
        <end position="94"/>
    </location>
</feature>
<dbReference type="EMBL" id="JAHESD010000019">
    <property type="protein sequence ID" value="MBT1703722.1"/>
    <property type="molecule type" value="Genomic_DNA"/>
</dbReference>
<feature type="transmembrane region" description="Helical" evidence="1">
    <location>
        <begin position="100"/>
        <end position="117"/>
    </location>
</feature>
<keyword evidence="1" id="KW-0472">Membrane</keyword>
<dbReference type="Proteomes" id="UP000772618">
    <property type="component" value="Unassembled WGS sequence"/>
</dbReference>
<proteinExistence type="predicted"/>
<feature type="transmembrane region" description="Helical" evidence="1">
    <location>
        <begin position="47"/>
        <end position="67"/>
    </location>
</feature>
<accession>A0ABS5VQK0</accession>
<protein>
    <submittedName>
        <fullName evidence="2">Uncharacterized protein</fullName>
    </submittedName>
</protein>
<organism evidence="2 3">
    <name type="scientific">Chryseosolibacter indicus</name>
    <dbReference type="NCBI Taxonomy" id="2782351"/>
    <lineage>
        <taxon>Bacteria</taxon>
        <taxon>Pseudomonadati</taxon>
        <taxon>Bacteroidota</taxon>
        <taxon>Cytophagia</taxon>
        <taxon>Cytophagales</taxon>
        <taxon>Chryseotaleaceae</taxon>
        <taxon>Chryseosolibacter</taxon>
    </lineage>
</organism>
<evidence type="ECO:0000256" key="1">
    <source>
        <dbReference type="SAM" id="Phobius"/>
    </source>
</evidence>
<keyword evidence="1" id="KW-1133">Transmembrane helix</keyword>
<keyword evidence="1" id="KW-0812">Transmembrane</keyword>
<gene>
    <name evidence="2" type="ORF">KK060_10550</name>
</gene>
<reference evidence="2 3" key="1">
    <citation type="submission" date="2021-05" db="EMBL/GenBank/DDBJ databases">
        <title>A Polyphasic approach of four new species of the genus Ohtaekwangia: Ohtaekwangia histidinii sp. nov., Ohtaekwangia cretensis sp. nov., Ohtaekwangia indiensis sp. nov., Ohtaekwangia reichenbachii sp. nov. from diverse environment.</title>
        <authorList>
            <person name="Octaviana S."/>
        </authorList>
    </citation>
    <scope>NUCLEOTIDE SEQUENCE [LARGE SCALE GENOMIC DNA]</scope>
    <source>
        <strain evidence="2 3">PWU20</strain>
    </source>
</reference>
<dbReference type="RefSeq" id="WP_254153684.1">
    <property type="nucleotide sequence ID" value="NZ_JAHESD010000019.1"/>
</dbReference>